<proteinExistence type="predicted"/>
<evidence type="ECO:0000313" key="2">
    <source>
        <dbReference type="Proteomes" id="UP001295444"/>
    </source>
</evidence>
<dbReference type="Proteomes" id="UP001295444">
    <property type="component" value="Chromosome 03"/>
</dbReference>
<evidence type="ECO:0000313" key="1">
    <source>
        <dbReference type="EMBL" id="CAH2278402.1"/>
    </source>
</evidence>
<reference evidence="1" key="1">
    <citation type="submission" date="2022-03" db="EMBL/GenBank/DDBJ databases">
        <authorList>
            <person name="Alioto T."/>
            <person name="Alioto T."/>
            <person name="Gomez Garrido J."/>
        </authorList>
    </citation>
    <scope>NUCLEOTIDE SEQUENCE</scope>
</reference>
<gene>
    <name evidence="1" type="ORF">PECUL_23A054485</name>
</gene>
<accession>A0AAD1RU56</accession>
<dbReference type="AlphaFoldDB" id="A0AAD1RU56"/>
<keyword evidence="2" id="KW-1185">Reference proteome</keyword>
<organism evidence="1 2">
    <name type="scientific">Pelobates cultripes</name>
    <name type="common">Western spadefoot toad</name>
    <dbReference type="NCBI Taxonomy" id="61616"/>
    <lineage>
        <taxon>Eukaryota</taxon>
        <taxon>Metazoa</taxon>
        <taxon>Chordata</taxon>
        <taxon>Craniata</taxon>
        <taxon>Vertebrata</taxon>
        <taxon>Euteleostomi</taxon>
        <taxon>Amphibia</taxon>
        <taxon>Batrachia</taxon>
        <taxon>Anura</taxon>
        <taxon>Pelobatoidea</taxon>
        <taxon>Pelobatidae</taxon>
        <taxon>Pelobates</taxon>
    </lineage>
</organism>
<name>A0AAD1RU56_PELCU</name>
<dbReference type="EMBL" id="OW240914">
    <property type="protein sequence ID" value="CAH2278402.1"/>
    <property type="molecule type" value="Genomic_DNA"/>
</dbReference>
<protein>
    <submittedName>
        <fullName evidence="1">Uncharacterized protein</fullName>
    </submittedName>
</protein>
<sequence>MKLDKMVDAMVPVTRDPGLSRAADSTDLSHSILTRLKATFARFWATMEERMTHPVAVLAGNEGVRYCKGRPQGPFVQHAIALASVTSVPNTPTLRPIRRLTLLQKPQQR</sequence>